<sequence length="113" mass="11103">MNAPETGSANPAPVSIVGEGGTAPSCAIVADAYRSAMAMARTMSNYLVMDMKKISCAVLIAAASMSAALASEQDLAPAPGPAGAGASGSTTTLPFVGSLAGASLLSFIALYFQ</sequence>
<keyword evidence="2" id="KW-0472">Membrane</keyword>
<protein>
    <recommendedName>
        <fullName evidence="5">Arabinogalactan peptide 23-like</fullName>
    </recommendedName>
</protein>
<dbReference type="PANTHER" id="PTHR34672:SF2">
    <property type="entry name" value="ARABINOGALACTAN PROTEIN 23"/>
    <property type="match status" value="1"/>
</dbReference>
<dbReference type="EMBL" id="CM018050">
    <property type="protein sequence ID" value="KAA8518217.1"/>
    <property type="molecule type" value="Genomic_DNA"/>
</dbReference>
<dbReference type="InterPro" id="IPR044702">
    <property type="entry name" value="AGP23/40"/>
</dbReference>
<gene>
    <name evidence="3" type="ORF">F0562_015691</name>
</gene>
<proteinExistence type="predicted"/>
<evidence type="ECO:0008006" key="5">
    <source>
        <dbReference type="Google" id="ProtNLM"/>
    </source>
</evidence>
<feature type="transmembrane region" description="Helical" evidence="2">
    <location>
        <begin position="54"/>
        <end position="71"/>
    </location>
</feature>
<organism evidence="3 4">
    <name type="scientific">Nyssa sinensis</name>
    <dbReference type="NCBI Taxonomy" id="561372"/>
    <lineage>
        <taxon>Eukaryota</taxon>
        <taxon>Viridiplantae</taxon>
        <taxon>Streptophyta</taxon>
        <taxon>Embryophyta</taxon>
        <taxon>Tracheophyta</taxon>
        <taxon>Spermatophyta</taxon>
        <taxon>Magnoliopsida</taxon>
        <taxon>eudicotyledons</taxon>
        <taxon>Gunneridae</taxon>
        <taxon>Pentapetalae</taxon>
        <taxon>asterids</taxon>
        <taxon>Cornales</taxon>
        <taxon>Nyssaceae</taxon>
        <taxon>Nyssa</taxon>
    </lineage>
</organism>
<dbReference type="PANTHER" id="PTHR34672">
    <property type="entry name" value="POLLEN-SPECIFIC ARABINOGALACTA PROTEIN BAN102"/>
    <property type="match status" value="1"/>
</dbReference>
<evidence type="ECO:0000256" key="2">
    <source>
        <dbReference type="SAM" id="Phobius"/>
    </source>
</evidence>
<feature type="transmembrane region" description="Helical" evidence="2">
    <location>
        <begin position="91"/>
        <end position="112"/>
    </location>
</feature>
<evidence type="ECO:0000313" key="4">
    <source>
        <dbReference type="Proteomes" id="UP000325577"/>
    </source>
</evidence>
<accession>A0A5J4ZLR9</accession>
<keyword evidence="4" id="KW-1185">Reference proteome</keyword>
<evidence type="ECO:0000256" key="1">
    <source>
        <dbReference type="SAM" id="MobiDB-lite"/>
    </source>
</evidence>
<feature type="region of interest" description="Disordered" evidence="1">
    <location>
        <begin position="1"/>
        <end position="21"/>
    </location>
</feature>
<dbReference type="Proteomes" id="UP000325577">
    <property type="component" value="Linkage Group LG7"/>
</dbReference>
<keyword evidence="2" id="KW-1133">Transmembrane helix</keyword>
<dbReference type="AlphaFoldDB" id="A0A5J4ZLR9"/>
<reference evidence="3 4" key="1">
    <citation type="submission" date="2019-09" db="EMBL/GenBank/DDBJ databases">
        <title>A chromosome-level genome assembly of the Chinese tupelo Nyssa sinensis.</title>
        <authorList>
            <person name="Yang X."/>
            <person name="Kang M."/>
            <person name="Yang Y."/>
            <person name="Xiong H."/>
            <person name="Wang M."/>
            <person name="Zhang Z."/>
            <person name="Wang Z."/>
            <person name="Wu H."/>
            <person name="Ma T."/>
            <person name="Liu J."/>
            <person name="Xi Z."/>
        </authorList>
    </citation>
    <scope>NUCLEOTIDE SEQUENCE [LARGE SCALE GENOMIC DNA]</scope>
    <source>
        <strain evidence="3">J267</strain>
        <tissue evidence="3">Leaf</tissue>
    </source>
</reference>
<name>A0A5J4ZLR9_9ASTE</name>
<keyword evidence="2" id="KW-0812">Transmembrane</keyword>
<evidence type="ECO:0000313" key="3">
    <source>
        <dbReference type="EMBL" id="KAA8518217.1"/>
    </source>
</evidence>